<evidence type="ECO:0000313" key="2">
    <source>
        <dbReference type="EMBL" id="CRG95289.1"/>
    </source>
</evidence>
<comment type="caution">
    <text evidence="2">The sequence shown here is derived from an EMBL/GenBank/DDBJ whole genome shotgun (WGS) entry which is preliminary data.</text>
</comment>
<dbReference type="VEuPathDB" id="PlasmoDB:PGAL8A_00005400"/>
<keyword evidence="3" id="KW-1185">Reference proteome</keyword>
<gene>
    <name evidence="2" type="ORF">PGAL8A_00005400</name>
</gene>
<dbReference type="RefSeq" id="XP_028528100.1">
    <property type="nucleotide sequence ID" value="XM_028671449.1"/>
</dbReference>
<evidence type="ECO:0000313" key="3">
    <source>
        <dbReference type="Proteomes" id="UP000220797"/>
    </source>
</evidence>
<protein>
    <submittedName>
        <fullName evidence="2">Uncharacterized protein</fullName>
    </submittedName>
</protein>
<feature type="coiled-coil region" evidence="1">
    <location>
        <begin position="1092"/>
        <end position="1119"/>
    </location>
</feature>
<dbReference type="EMBL" id="CVMV01000033">
    <property type="protein sequence ID" value="CRG95289.1"/>
    <property type="molecule type" value="Genomic_DNA"/>
</dbReference>
<name>A0A1J1GS12_PLAGA</name>
<dbReference type="OrthoDB" id="337525at2759"/>
<organism evidence="2 3">
    <name type="scientific">Plasmodium gallinaceum</name>
    <dbReference type="NCBI Taxonomy" id="5849"/>
    <lineage>
        <taxon>Eukaryota</taxon>
        <taxon>Sar</taxon>
        <taxon>Alveolata</taxon>
        <taxon>Apicomplexa</taxon>
        <taxon>Aconoidasida</taxon>
        <taxon>Haemosporida</taxon>
        <taxon>Plasmodiidae</taxon>
        <taxon>Plasmodium</taxon>
        <taxon>Plasmodium (Haemamoeba)</taxon>
    </lineage>
</organism>
<dbReference type="GeneID" id="39728576"/>
<dbReference type="Proteomes" id="UP000220797">
    <property type="component" value="Unassembled WGS sequence"/>
</dbReference>
<reference evidence="2" key="1">
    <citation type="submission" date="2015-04" db="EMBL/GenBank/DDBJ databases">
        <authorList>
            <consortium name="Pathogen Informatics"/>
        </authorList>
    </citation>
    <scope>NUCLEOTIDE SEQUENCE [LARGE SCALE GENOMIC DNA]</scope>
    <source>
        <strain evidence="2">8A</strain>
    </source>
</reference>
<evidence type="ECO:0000256" key="1">
    <source>
        <dbReference type="SAM" id="Coils"/>
    </source>
</evidence>
<dbReference type="AlphaFoldDB" id="A0A1J1GS12"/>
<keyword evidence="1" id="KW-0175">Coiled coil</keyword>
<proteinExistence type="predicted"/>
<accession>A0A1J1GS12</accession>
<sequence>MNNLHISKEDEKNNKTLTNKINLHPEESMSTNFKNHINEINNKNETDNNSSLIEKNKELKFEDIKDNFVFEQNNSFRKNNYNDYLENKEKPLNTIHPNNICHDLKNTPLNRSDLNDKKSINITNNLNILYNESYSSVNSNNKLQNKNDIDIKNVEDINGSYFKHDSLSYSNDKNILNYSNKNDEIIITKNIEKPNESDSYKDEEHLQKNQRDYLEIKLNNKLDDAFFTHDFKQGKNITKKNYSLDLNMKYDNTNYKNTSLNNNSKNMSFYDCNSFSKLDDKINNQFLKCDLQETQNYHINNEKKVKSHKNVEDYQNIPSKEVYKNTMSNDNVNFEKNENLLLSNLNGLNRKIEEISNTTFNNSLNISSTINNDIDKTDNNNNNCSNIGNSYNNFDNDNIDSNNRNNDNSNNNGCINNLVINENDNCNMDYNFNEKTNFKDKYKICNSNILNDRKNLDKLNIKENDEKMTSLSLEKDSYNYFYDSSNNSLNTEINKFRYEKKNNIVDENKENNKDKNIFNNDYKGNSRFNSLHEYNINNSFKNKQIFSNDFNNSDSNIQYNKKNNYEELNGNNYSNKSIISDGSKNNSVIEGNGINIIPLDNNLLNENYINKNNIEEKLCENNTSEANKKEDILIRKKEDNFDKKCIKNNSMNNLTYYNDGNIDNNKIVNHEENREYGTNEKVNDKKIKELSNEIYSEEFKNNNTSNECNMRNTNFIKYVNIEDKKNILNISQNKENNSFHLYEFKNNCINRDNEQKDIKDNNNIFSEFRKSYELNNFKNNINTSGDKKNIDDINKYTYIQNSTEFNQKENSDKNISKDSNNIIYNYKNELNYTKFHHKKINHPNNIYEMEDMKNHTYQISHKNVYDNEIKRRNTENLHDNCINIKYDKDLEEMNKNKCKLNYNKLNETNFLNCKKNNEKNYSEFYKNCKDSGNYEDYNYMNNLDKHIFKNDVSQVKTNEYYDNEGKIKERYMEEKMQKEEENFDYYYEKTLEFLNEEFYSNNIDNLNDRDILEKTPFFKLVNFEKKLASERKRVLNYYNEDKKQIYSNNINKDKQFSHIFHNNEKYYDAKEILAYLLPYHTFYLDKICIEPYKEDENISKKLENDIKKIEEEIYKIKDSFYTFTNPSIAWSFNKMINRITNQLNKKRRIK</sequence>